<comment type="caution">
    <text evidence="11">The sequence shown here is derived from an EMBL/GenBank/DDBJ whole genome shotgun (WGS) entry which is preliminary data.</text>
</comment>
<dbReference type="SUPFAM" id="SSF47413">
    <property type="entry name" value="lambda repressor-like DNA-binding domains"/>
    <property type="match status" value="1"/>
</dbReference>
<gene>
    <name evidence="11" type="ORF">MPHL21000_15010</name>
</gene>
<keyword evidence="6" id="KW-0238">DNA-binding</keyword>
<dbReference type="PROSITE" id="PS50943">
    <property type="entry name" value="HTH_CROC1"/>
    <property type="match status" value="1"/>
</dbReference>
<evidence type="ECO:0000313" key="12">
    <source>
        <dbReference type="Proteomes" id="UP000325690"/>
    </source>
</evidence>
<evidence type="ECO:0000256" key="2">
    <source>
        <dbReference type="ARBA" id="ARBA00022490"/>
    </source>
</evidence>
<protein>
    <recommendedName>
        <fullName evidence="9">Nucleoid-associated protein EspR</fullName>
    </recommendedName>
</protein>
<organism evidence="11 12">
    <name type="scientific">Mycolicibacterium phlei DSM 43239 = CCUG 21000</name>
    <dbReference type="NCBI Taxonomy" id="1226750"/>
    <lineage>
        <taxon>Bacteria</taxon>
        <taxon>Bacillati</taxon>
        <taxon>Actinomycetota</taxon>
        <taxon>Actinomycetes</taxon>
        <taxon>Mycobacteriales</taxon>
        <taxon>Mycobacteriaceae</taxon>
        <taxon>Mycolicibacterium</taxon>
    </lineage>
</organism>
<dbReference type="Gene3D" id="6.10.250.2310">
    <property type="match status" value="1"/>
</dbReference>
<keyword evidence="4" id="KW-0805">Transcription regulation</keyword>
<dbReference type="InterPro" id="IPR001387">
    <property type="entry name" value="Cro/C1-type_HTH"/>
</dbReference>
<evidence type="ECO:0000256" key="6">
    <source>
        <dbReference type="ARBA" id="ARBA00023125"/>
    </source>
</evidence>
<evidence type="ECO:0000259" key="10">
    <source>
        <dbReference type="PROSITE" id="PS50943"/>
    </source>
</evidence>
<dbReference type="EMBL" id="ANBP01000023">
    <property type="protein sequence ID" value="KAB7754458.1"/>
    <property type="molecule type" value="Genomic_DNA"/>
</dbReference>
<evidence type="ECO:0000256" key="7">
    <source>
        <dbReference type="ARBA" id="ARBA00023163"/>
    </source>
</evidence>
<dbReference type="GO" id="GO:0003677">
    <property type="term" value="F:DNA binding"/>
    <property type="evidence" value="ECO:0007669"/>
    <property type="project" value="UniProtKB-KW"/>
</dbReference>
<evidence type="ECO:0000256" key="9">
    <source>
        <dbReference type="ARBA" id="ARBA00069908"/>
    </source>
</evidence>
<comment type="subcellular location">
    <subcellularLocation>
        <location evidence="1">Cytoplasm</location>
        <location evidence="1">Nucleoid</location>
    </subcellularLocation>
</comment>
<reference evidence="11 12" key="1">
    <citation type="submission" date="2012-10" db="EMBL/GenBank/DDBJ databases">
        <title>The draft sequence of the Mycobacterium pheli genome.</title>
        <authorList>
            <person name="Pettersson B.M.F."/>
            <person name="Das S."/>
            <person name="Dasgupta S."/>
            <person name="Bhattacharya A."/>
            <person name="Kirsebom L.A."/>
        </authorList>
    </citation>
    <scope>NUCLEOTIDE SEQUENCE [LARGE SCALE GENOMIC DNA]</scope>
    <source>
        <strain evidence="11 12">CCUG 21000</strain>
    </source>
</reference>
<comment type="subunit">
    <text evidence="8">Homodimer. Binds DNA as a dimer of dimers.</text>
</comment>
<dbReference type="Gene3D" id="1.10.260.40">
    <property type="entry name" value="lambda repressor-like DNA-binding domains"/>
    <property type="match status" value="1"/>
</dbReference>
<dbReference type="GO" id="GO:0009295">
    <property type="term" value="C:nucleoid"/>
    <property type="evidence" value="ECO:0007669"/>
    <property type="project" value="UniProtKB-SubCell"/>
</dbReference>
<sequence length="137" mass="15421">MEVNTMSTTFADRLNRLFETVYPPGRGPHTSAEVIAALKAEGITMSAPYLSQLRSGNRTNPSAATMAALANFFRIKPAYFTDDEYYEKLDKELTFLASMRDEGVRRIAARTIGLSPEAQQDLVEKAEELRRRENLDD</sequence>
<name>A0A5N5UYI1_MYCPH</name>
<keyword evidence="12" id="KW-1185">Reference proteome</keyword>
<keyword evidence="2" id="KW-0963">Cytoplasm</keyword>
<accession>A0A5N5UYI1</accession>
<keyword evidence="3" id="KW-0678">Repressor</keyword>
<evidence type="ECO:0000256" key="8">
    <source>
        <dbReference type="ARBA" id="ARBA00065427"/>
    </source>
</evidence>
<evidence type="ECO:0000313" key="11">
    <source>
        <dbReference type="EMBL" id="KAB7754458.1"/>
    </source>
</evidence>
<dbReference type="InterPro" id="IPR010982">
    <property type="entry name" value="Lambda_DNA-bd_dom_sf"/>
</dbReference>
<evidence type="ECO:0000256" key="4">
    <source>
        <dbReference type="ARBA" id="ARBA00023015"/>
    </source>
</evidence>
<evidence type="ECO:0000256" key="5">
    <source>
        <dbReference type="ARBA" id="ARBA00023026"/>
    </source>
</evidence>
<keyword evidence="5" id="KW-0843">Virulence</keyword>
<evidence type="ECO:0000256" key="3">
    <source>
        <dbReference type="ARBA" id="ARBA00022491"/>
    </source>
</evidence>
<dbReference type="Proteomes" id="UP000325690">
    <property type="component" value="Unassembled WGS sequence"/>
</dbReference>
<dbReference type="FunFam" id="1.10.260.40:FF:000028">
    <property type="entry name" value="Secretion protein EspR"/>
    <property type="match status" value="1"/>
</dbReference>
<feature type="domain" description="HTH cro/C1-type" evidence="10">
    <location>
        <begin position="40"/>
        <end position="80"/>
    </location>
</feature>
<keyword evidence="7" id="KW-0804">Transcription</keyword>
<proteinExistence type="predicted"/>
<dbReference type="AlphaFoldDB" id="A0A5N5UYI1"/>
<evidence type="ECO:0000256" key="1">
    <source>
        <dbReference type="ARBA" id="ARBA00004453"/>
    </source>
</evidence>